<feature type="coiled-coil region" evidence="5">
    <location>
        <begin position="47"/>
        <end position="118"/>
    </location>
</feature>
<dbReference type="GO" id="GO:0006310">
    <property type="term" value="P:DNA recombination"/>
    <property type="evidence" value="ECO:0007669"/>
    <property type="project" value="UniProtKB-KW"/>
</dbReference>
<accession>A0A6N6VV43</accession>
<evidence type="ECO:0000256" key="3">
    <source>
        <dbReference type="ARBA" id="ARBA00023054"/>
    </source>
</evidence>
<evidence type="ECO:0000313" key="7">
    <source>
        <dbReference type="EMBL" id="KAB8039629.1"/>
    </source>
</evidence>
<dbReference type="PANTHER" id="PTHR30563:SF0">
    <property type="entry name" value="DNA RECOMBINATION PROTEIN RMUC"/>
    <property type="match status" value="1"/>
</dbReference>
<dbReference type="RefSeq" id="WP_153418955.1">
    <property type="nucleotide sequence ID" value="NZ_WFLM01000002.1"/>
</dbReference>
<comment type="function">
    <text evidence="1">Involved in DNA recombination.</text>
</comment>
<keyword evidence="8" id="KW-1185">Reference proteome</keyword>
<evidence type="ECO:0000313" key="8">
    <source>
        <dbReference type="Proteomes" id="UP000437748"/>
    </source>
</evidence>
<evidence type="ECO:0000256" key="6">
    <source>
        <dbReference type="SAM" id="Phobius"/>
    </source>
</evidence>
<keyword evidence="6" id="KW-0812">Transmembrane</keyword>
<organism evidence="7 8">
    <name type="scientific">Silvanigrella paludirubra</name>
    <dbReference type="NCBI Taxonomy" id="2499159"/>
    <lineage>
        <taxon>Bacteria</taxon>
        <taxon>Pseudomonadati</taxon>
        <taxon>Bdellovibrionota</taxon>
        <taxon>Oligoflexia</taxon>
        <taxon>Silvanigrellales</taxon>
        <taxon>Silvanigrellaceae</taxon>
        <taxon>Silvanigrella</taxon>
    </lineage>
</organism>
<evidence type="ECO:0000256" key="1">
    <source>
        <dbReference type="ARBA" id="ARBA00003416"/>
    </source>
</evidence>
<keyword evidence="6" id="KW-0472">Membrane</keyword>
<evidence type="ECO:0000256" key="4">
    <source>
        <dbReference type="ARBA" id="ARBA00023172"/>
    </source>
</evidence>
<evidence type="ECO:0000256" key="5">
    <source>
        <dbReference type="SAM" id="Coils"/>
    </source>
</evidence>
<keyword evidence="3 5" id="KW-0175">Coiled coil</keyword>
<dbReference type="InterPro" id="IPR003798">
    <property type="entry name" value="DNA_recombination_RmuC"/>
</dbReference>
<gene>
    <name evidence="7" type="primary">rmuC</name>
    <name evidence="7" type="ORF">GCL60_05050</name>
</gene>
<name>A0A6N6VV43_9BACT</name>
<feature type="transmembrane region" description="Helical" evidence="6">
    <location>
        <begin position="7"/>
        <end position="26"/>
    </location>
</feature>
<reference evidence="7 8" key="1">
    <citation type="submission" date="2019-10" db="EMBL/GenBank/DDBJ databases">
        <title>New species of Slilvanegrellaceae.</title>
        <authorList>
            <person name="Pitt A."/>
            <person name="Hahn M.W."/>
        </authorList>
    </citation>
    <scope>NUCLEOTIDE SEQUENCE [LARGE SCALE GENOMIC DNA]</scope>
    <source>
        <strain evidence="7 8">SP-Ram-0.45-NSY-1</strain>
    </source>
</reference>
<proteinExistence type="inferred from homology"/>
<dbReference type="PANTHER" id="PTHR30563">
    <property type="entry name" value="DNA RECOMBINATION PROTEIN RMUC"/>
    <property type="match status" value="1"/>
</dbReference>
<comment type="similarity">
    <text evidence="2">Belongs to the RmuC family.</text>
</comment>
<sequence length="406" mass="47118">MTYIYDNSIMFISLIAFFIYWIQIIYKHKDLIKKIEITDSKVANLMKEEMRLNREEFMLNLKNTRQEISENFALHLNNLTLNNLNGIKDVRNTLEYQLENLRKENEIKLEQMRMTVDEKLNSTLEKRLNQSFKLVGDRLDQVNLGIGEMQRMATEVNNLQKVLGNIKTRGIFGEEQLDRILSDFLTPEQFERNVKTKKGSNAIVEFAVKLPGNDEDKTPLWLPIDSKFPIEDYQRIIESTELGNTEDTKNSIKQLELKIKLFAKEIKGKYIDPPYTTDFGILFLPTEGLYSEVLRINGLQENLRREHNVVITGPSTLVALLNSLQMGFRTLAVEKRSNEIRKLLGTIKKDFSRFGELLEKTQEKLDEASKQIGEASHRSKIISNKLTRVETLPQGESLEYISYNGE</sequence>
<dbReference type="EMBL" id="WFLM01000002">
    <property type="protein sequence ID" value="KAB8039629.1"/>
    <property type="molecule type" value="Genomic_DNA"/>
</dbReference>
<evidence type="ECO:0000256" key="2">
    <source>
        <dbReference type="ARBA" id="ARBA00009840"/>
    </source>
</evidence>
<keyword evidence="6" id="KW-1133">Transmembrane helix</keyword>
<keyword evidence="4" id="KW-0233">DNA recombination</keyword>
<comment type="caution">
    <text evidence="7">The sequence shown here is derived from an EMBL/GenBank/DDBJ whole genome shotgun (WGS) entry which is preliminary data.</text>
</comment>
<dbReference type="Pfam" id="PF02646">
    <property type="entry name" value="RmuC"/>
    <property type="match status" value="1"/>
</dbReference>
<protein>
    <submittedName>
        <fullName evidence="7">DNA recombination protein RmuC</fullName>
    </submittedName>
</protein>
<dbReference type="OrthoDB" id="9765111at2"/>
<dbReference type="Proteomes" id="UP000437748">
    <property type="component" value="Unassembled WGS sequence"/>
</dbReference>
<dbReference type="AlphaFoldDB" id="A0A6N6VV43"/>